<sequence length="71" mass="8309">MFFSYPSLPSSNLHLSFKAPLANEKFFLIETREIGMFLSYSCKLYVSPNGPNKKRTMSFSFFLRINLTDTW</sequence>
<dbReference type="EMBL" id="GGEC01000273">
    <property type="protein sequence ID" value="MBW80756.1"/>
    <property type="molecule type" value="Transcribed_RNA"/>
</dbReference>
<reference evidence="1" key="1">
    <citation type="submission" date="2018-02" db="EMBL/GenBank/DDBJ databases">
        <title>Rhizophora mucronata_Transcriptome.</title>
        <authorList>
            <person name="Meera S.P."/>
            <person name="Sreeshan A."/>
            <person name="Augustine A."/>
        </authorList>
    </citation>
    <scope>NUCLEOTIDE SEQUENCE</scope>
    <source>
        <tissue evidence="1">Leaf</tissue>
    </source>
</reference>
<organism evidence="1">
    <name type="scientific">Rhizophora mucronata</name>
    <name type="common">Asiatic mangrove</name>
    <dbReference type="NCBI Taxonomy" id="61149"/>
    <lineage>
        <taxon>Eukaryota</taxon>
        <taxon>Viridiplantae</taxon>
        <taxon>Streptophyta</taxon>
        <taxon>Embryophyta</taxon>
        <taxon>Tracheophyta</taxon>
        <taxon>Spermatophyta</taxon>
        <taxon>Magnoliopsida</taxon>
        <taxon>eudicotyledons</taxon>
        <taxon>Gunneridae</taxon>
        <taxon>Pentapetalae</taxon>
        <taxon>rosids</taxon>
        <taxon>fabids</taxon>
        <taxon>Malpighiales</taxon>
        <taxon>Rhizophoraceae</taxon>
        <taxon>Rhizophora</taxon>
    </lineage>
</organism>
<protein>
    <submittedName>
        <fullName evidence="1">Uncharacterized protein</fullName>
    </submittedName>
</protein>
<evidence type="ECO:0000313" key="1">
    <source>
        <dbReference type="EMBL" id="MBW80756.1"/>
    </source>
</evidence>
<accession>A0A2P2IHP6</accession>
<dbReference type="AlphaFoldDB" id="A0A2P2IHP6"/>
<name>A0A2P2IHP6_RHIMU</name>
<proteinExistence type="predicted"/>